<dbReference type="Gene3D" id="2.30.30.110">
    <property type="match status" value="1"/>
</dbReference>
<dbReference type="KEGG" id="hce:HCW_04270"/>
<dbReference type="InterPro" id="IPR003477">
    <property type="entry name" value="PemK-like"/>
</dbReference>
<sequence length="131" mass="15415">MNTPFDKWNEQKKQINTKPPRRTIVAGSIYWVSIGYNIGYEVYGKSNDFVRPVLVVRKISKSLFLGIPLSSKTHKKARLYHYSFIDSNHTEQIALLHQIRVFDIRRRRNKLAEVSSEVLKSLKERIKEEII</sequence>
<organism evidence="1 2">
    <name type="scientific">Helicobacter cetorum (strain ATCC BAA-429 / MIT 00-7128)</name>
    <dbReference type="NCBI Taxonomy" id="182217"/>
    <lineage>
        <taxon>Bacteria</taxon>
        <taxon>Pseudomonadati</taxon>
        <taxon>Campylobacterota</taxon>
        <taxon>Epsilonproteobacteria</taxon>
        <taxon>Campylobacterales</taxon>
        <taxon>Helicobacteraceae</taxon>
        <taxon>Helicobacter</taxon>
    </lineage>
</organism>
<proteinExistence type="predicted"/>
<dbReference type="STRING" id="182217.HCW_04270"/>
<dbReference type="Proteomes" id="UP000005010">
    <property type="component" value="Chromosome"/>
</dbReference>
<accession>I0EMF4</accession>
<reference evidence="2" key="1">
    <citation type="submission" date="2012-04" db="EMBL/GenBank/DDBJ databases">
        <title>Complete genome sequence of Helicobacter cetorum strain MIT 00-7128.</title>
        <authorList>
            <person name="Kersulyte D."/>
            <person name="Berg D.E."/>
        </authorList>
    </citation>
    <scope>NUCLEOTIDE SEQUENCE [LARGE SCALE GENOMIC DNA]</scope>
    <source>
        <strain evidence="2">MIT 00-7128</strain>
    </source>
</reference>
<gene>
    <name evidence="1" type="ordered locus">HCW_04270</name>
</gene>
<dbReference type="AlphaFoldDB" id="I0EMF4"/>
<name>I0EMF4_HELC0</name>
<protein>
    <submittedName>
        <fullName evidence="1">Toxin-antitoxin protein</fullName>
    </submittedName>
</protein>
<dbReference type="SUPFAM" id="SSF50118">
    <property type="entry name" value="Cell growth inhibitor/plasmid maintenance toxic component"/>
    <property type="match status" value="1"/>
</dbReference>
<dbReference type="eggNOG" id="COG2337">
    <property type="taxonomic scope" value="Bacteria"/>
</dbReference>
<dbReference type="Pfam" id="PF02452">
    <property type="entry name" value="PemK_toxin"/>
    <property type="match status" value="1"/>
</dbReference>
<dbReference type="InterPro" id="IPR011067">
    <property type="entry name" value="Plasmid_toxin/cell-grow_inhib"/>
</dbReference>
<dbReference type="EMBL" id="CP003479">
    <property type="protein sequence ID" value="AFI04123.1"/>
    <property type="molecule type" value="Genomic_DNA"/>
</dbReference>
<dbReference type="RefSeq" id="WP_014660993.1">
    <property type="nucleotide sequence ID" value="NC_017737.1"/>
</dbReference>
<dbReference type="PATRIC" id="fig|182217.3.peg.911"/>
<dbReference type="HOGENOM" id="CLU_156414_0_0_7"/>
<keyword evidence="2" id="KW-1185">Reference proteome</keyword>
<dbReference type="GO" id="GO:0003677">
    <property type="term" value="F:DNA binding"/>
    <property type="evidence" value="ECO:0007669"/>
    <property type="project" value="InterPro"/>
</dbReference>
<evidence type="ECO:0000313" key="1">
    <source>
        <dbReference type="EMBL" id="AFI04123.1"/>
    </source>
</evidence>
<evidence type="ECO:0000313" key="2">
    <source>
        <dbReference type="Proteomes" id="UP000005010"/>
    </source>
</evidence>